<proteinExistence type="predicted"/>
<sequence>MALHLARHLLTVILLAIVAGNFNSVLKIVATAPILLTTCFYIFKNNNVKSKNKNKFFAGLNVGGHRGSPHEAPENSIEGFMKAKQAKCELVEFDIHLSSDGIPVLIHDETTTRTSEENVAISEAPLTHIKKISLKEVSGVRAGIPTLEEAVEWCLQNNMRMIFDVKSAEPKKMMVPCFNSASTQATTTEKQ</sequence>
<evidence type="ECO:0000256" key="1">
    <source>
        <dbReference type="SAM" id="Phobius"/>
    </source>
</evidence>
<dbReference type="Pfam" id="PF03009">
    <property type="entry name" value="GDPD"/>
    <property type="match status" value="1"/>
</dbReference>
<dbReference type="OrthoDB" id="10011262at2759"/>
<dbReference type="GO" id="GO:0006644">
    <property type="term" value="P:phospholipid metabolic process"/>
    <property type="evidence" value="ECO:0007669"/>
    <property type="project" value="TreeGrafter"/>
</dbReference>
<dbReference type="GO" id="GO:0006580">
    <property type="term" value="P:ethanolamine metabolic process"/>
    <property type="evidence" value="ECO:0007669"/>
    <property type="project" value="TreeGrafter"/>
</dbReference>
<feature type="domain" description="GP-PDE" evidence="2">
    <location>
        <begin position="60"/>
        <end position="191"/>
    </location>
</feature>
<dbReference type="PANTHER" id="PTHR46320:SF1">
    <property type="entry name" value="GLYCEROPHOSPHODIESTER PHOSPHODIESTERASE 1"/>
    <property type="match status" value="1"/>
</dbReference>
<accession>A0A016TQ28</accession>
<feature type="transmembrane region" description="Helical" evidence="1">
    <location>
        <begin position="12"/>
        <end position="43"/>
    </location>
</feature>
<dbReference type="PANTHER" id="PTHR46320">
    <property type="entry name" value="GLYCEROPHOSPHODIESTER PHOSPHODIESTERASE 1"/>
    <property type="match status" value="1"/>
</dbReference>
<reference evidence="4" key="1">
    <citation type="journal article" date="2015" name="Nat. Genet.">
        <title>The genome and transcriptome of the zoonotic hookworm Ancylostoma ceylanicum identify infection-specific gene families.</title>
        <authorList>
            <person name="Schwarz E.M."/>
            <person name="Hu Y."/>
            <person name="Antoshechkin I."/>
            <person name="Miller M.M."/>
            <person name="Sternberg P.W."/>
            <person name="Aroian R.V."/>
        </authorList>
    </citation>
    <scope>NUCLEOTIDE SEQUENCE</scope>
    <source>
        <strain evidence="4">HY135</strain>
    </source>
</reference>
<evidence type="ECO:0000313" key="4">
    <source>
        <dbReference type="Proteomes" id="UP000024635"/>
    </source>
</evidence>
<dbReference type="AlphaFoldDB" id="A0A016TQ28"/>
<dbReference type="Proteomes" id="UP000024635">
    <property type="component" value="Unassembled WGS sequence"/>
</dbReference>
<keyword evidence="1" id="KW-0472">Membrane</keyword>
<dbReference type="SUPFAM" id="SSF51695">
    <property type="entry name" value="PLC-like phosphodiesterases"/>
    <property type="match status" value="1"/>
</dbReference>
<comment type="caution">
    <text evidence="3">The sequence shown here is derived from an EMBL/GenBank/DDBJ whole genome shotgun (WGS) entry which is preliminary data.</text>
</comment>
<dbReference type="PROSITE" id="PS51704">
    <property type="entry name" value="GP_PDE"/>
    <property type="match status" value="1"/>
</dbReference>
<dbReference type="InterPro" id="IPR017946">
    <property type="entry name" value="PLC-like_Pdiesterase_TIM-brl"/>
</dbReference>
<keyword evidence="4" id="KW-1185">Reference proteome</keyword>
<keyword evidence="1" id="KW-1133">Transmembrane helix</keyword>
<organism evidence="3 4">
    <name type="scientific">Ancylostoma ceylanicum</name>
    <dbReference type="NCBI Taxonomy" id="53326"/>
    <lineage>
        <taxon>Eukaryota</taxon>
        <taxon>Metazoa</taxon>
        <taxon>Ecdysozoa</taxon>
        <taxon>Nematoda</taxon>
        <taxon>Chromadorea</taxon>
        <taxon>Rhabditida</taxon>
        <taxon>Rhabditina</taxon>
        <taxon>Rhabditomorpha</taxon>
        <taxon>Strongyloidea</taxon>
        <taxon>Ancylostomatidae</taxon>
        <taxon>Ancylostomatinae</taxon>
        <taxon>Ancylostoma</taxon>
    </lineage>
</organism>
<dbReference type="EMBL" id="JARK01001421">
    <property type="protein sequence ID" value="EYC04880.1"/>
    <property type="molecule type" value="Genomic_DNA"/>
</dbReference>
<dbReference type="GO" id="GO:0008889">
    <property type="term" value="F:glycerophosphodiester phosphodiesterase activity"/>
    <property type="evidence" value="ECO:0007669"/>
    <property type="project" value="TreeGrafter"/>
</dbReference>
<keyword evidence="1" id="KW-0812">Transmembrane</keyword>
<dbReference type="InterPro" id="IPR030395">
    <property type="entry name" value="GP_PDE_dom"/>
</dbReference>
<protein>
    <recommendedName>
        <fullName evidence="2">GP-PDE domain-containing protein</fullName>
    </recommendedName>
</protein>
<evidence type="ECO:0000259" key="2">
    <source>
        <dbReference type="PROSITE" id="PS51704"/>
    </source>
</evidence>
<dbReference type="GO" id="GO:0005886">
    <property type="term" value="C:plasma membrane"/>
    <property type="evidence" value="ECO:0007669"/>
    <property type="project" value="TreeGrafter"/>
</dbReference>
<name>A0A016TQ28_9BILA</name>
<evidence type="ECO:0000313" key="3">
    <source>
        <dbReference type="EMBL" id="EYC04880.1"/>
    </source>
</evidence>
<gene>
    <name evidence="3" type="primary">Acey_s0085.g1842</name>
    <name evidence="3" type="synonym">Acey-frpr-18</name>
    <name evidence="3" type="ORF">Y032_0085g1842</name>
</gene>
<dbReference type="Gene3D" id="3.20.20.190">
    <property type="entry name" value="Phosphatidylinositol (PI) phosphodiesterase"/>
    <property type="match status" value="1"/>
</dbReference>
<dbReference type="GO" id="GO:0070291">
    <property type="term" value="P:N-acylethanolamine metabolic process"/>
    <property type="evidence" value="ECO:0007669"/>
    <property type="project" value="TreeGrafter"/>
</dbReference>